<gene>
    <name evidence="2" type="ORF">P873_07265</name>
</gene>
<dbReference type="SUPFAM" id="SSF56935">
    <property type="entry name" value="Porins"/>
    <property type="match status" value="1"/>
</dbReference>
<evidence type="ECO:0000313" key="3">
    <source>
        <dbReference type="Proteomes" id="UP000029391"/>
    </source>
</evidence>
<protein>
    <recommendedName>
        <fullName evidence="4">Salt-induced outer membrane protein</fullName>
    </recommendedName>
</protein>
<feature type="chain" id="PRO_5001870429" description="Salt-induced outer membrane protein" evidence="1">
    <location>
        <begin position="27"/>
        <end position="248"/>
    </location>
</feature>
<evidence type="ECO:0000313" key="2">
    <source>
        <dbReference type="EMBL" id="KFN50455.1"/>
    </source>
</evidence>
<dbReference type="RefSeq" id="WP_026816289.1">
    <property type="nucleotide sequence ID" value="NZ_AUFF01000001.1"/>
</dbReference>
<organism evidence="2 3">
    <name type="scientific">Arenimonas composti TR7-09 = DSM 18010</name>
    <dbReference type="NCBI Taxonomy" id="1121013"/>
    <lineage>
        <taxon>Bacteria</taxon>
        <taxon>Pseudomonadati</taxon>
        <taxon>Pseudomonadota</taxon>
        <taxon>Gammaproteobacteria</taxon>
        <taxon>Lysobacterales</taxon>
        <taxon>Lysobacteraceae</taxon>
        <taxon>Arenimonas</taxon>
    </lineage>
</organism>
<proteinExistence type="predicted"/>
<dbReference type="Pfam" id="PF04338">
    <property type="entry name" value="DUF481"/>
    <property type="match status" value="1"/>
</dbReference>
<comment type="caution">
    <text evidence="2">The sequence shown here is derived from an EMBL/GenBank/DDBJ whole genome shotgun (WGS) entry which is preliminary data.</text>
</comment>
<feature type="signal peptide" evidence="1">
    <location>
        <begin position="1"/>
        <end position="26"/>
    </location>
</feature>
<dbReference type="AlphaFoldDB" id="A0A091C1H6"/>
<keyword evidence="3" id="KW-1185">Reference proteome</keyword>
<name>A0A091C1H6_9GAMM</name>
<dbReference type="EMBL" id="AWXU01000020">
    <property type="protein sequence ID" value="KFN50455.1"/>
    <property type="molecule type" value="Genomic_DNA"/>
</dbReference>
<evidence type="ECO:0008006" key="4">
    <source>
        <dbReference type="Google" id="ProtNLM"/>
    </source>
</evidence>
<reference evidence="2 3" key="1">
    <citation type="submission" date="2013-09" db="EMBL/GenBank/DDBJ databases">
        <title>Genome sequencing of Arenimonas composti.</title>
        <authorList>
            <person name="Chen F."/>
            <person name="Wang G."/>
        </authorList>
    </citation>
    <scope>NUCLEOTIDE SEQUENCE [LARGE SCALE GENOMIC DNA]</scope>
    <source>
        <strain evidence="2 3">TR7-09</strain>
    </source>
</reference>
<dbReference type="STRING" id="1121013.GCA_000426365_00846"/>
<dbReference type="Proteomes" id="UP000029391">
    <property type="component" value="Unassembled WGS sequence"/>
</dbReference>
<keyword evidence="1" id="KW-0732">Signal</keyword>
<dbReference type="eggNOG" id="COG3137">
    <property type="taxonomic scope" value="Bacteria"/>
</dbReference>
<dbReference type="InterPro" id="IPR007433">
    <property type="entry name" value="DUF481"/>
</dbReference>
<sequence>MNRPSHAGLRRFPALLLALVALPAAAAEPVDETPWTPSAEFGLVHASGNSETASVNGRFGLVRESARWSHDYSLSGLRAEADGELSANRFQLAGKSAWRISDRSSLGGAARHEHDDFGSYAYQSTLALTYGYQALREDDVQLRFEAGPGLRRAELASTGEHEESGLLRGFADYRHQLTDSTRLFNTLLVEATDDNTFVQNEIGIAVSINRSLALKAALQARHNSTAPAGTEPTDTLTSVNIVWSPKRK</sequence>
<evidence type="ECO:0000256" key="1">
    <source>
        <dbReference type="SAM" id="SignalP"/>
    </source>
</evidence>
<accession>A0A091C1H6</accession>